<dbReference type="AlphaFoldDB" id="A0A2R6R7F0"/>
<feature type="non-terminal residue" evidence="1">
    <location>
        <position position="140"/>
    </location>
</feature>
<dbReference type="Proteomes" id="UP000186601">
    <property type="component" value="Unassembled WGS sequence"/>
</dbReference>
<keyword evidence="2" id="KW-1185">Reference proteome</keyword>
<accession>A0A2R6R7F0</accession>
<protein>
    <submittedName>
        <fullName evidence="1">Uncharacterized protein</fullName>
    </submittedName>
</protein>
<dbReference type="EMBL" id="MLYV02000270">
    <property type="protein sequence ID" value="PSS22679.1"/>
    <property type="molecule type" value="Genomic_DNA"/>
</dbReference>
<gene>
    <name evidence="1" type="ORF">PHLCEN_2v3010</name>
</gene>
<comment type="caution">
    <text evidence="1">The sequence shown here is derived from an EMBL/GenBank/DDBJ whole genome shotgun (WGS) entry which is preliminary data.</text>
</comment>
<feature type="non-terminal residue" evidence="1">
    <location>
        <position position="1"/>
    </location>
</feature>
<evidence type="ECO:0000313" key="1">
    <source>
        <dbReference type="EMBL" id="PSS22679.1"/>
    </source>
</evidence>
<sequence length="140" mass="16506">TYVNGIAVKSTTLDPRWTILQQVLEEKVYEELRHMATTVSWTTPYDPSKPFSKFWDAHCEDLVAEFEPRLKLEVQRVKDCLELYEIEGEWNGCRWSKEEVKEEVYSRVRIVACLHEVVDLLREGKFDQAHGDHALVYFGR</sequence>
<evidence type="ECO:0000313" key="2">
    <source>
        <dbReference type="Proteomes" id="UP000186601"/>
    </source>
</evidence>
<reference evidence="1 2" key="1">
    <citation type="submission" date="2018-02" db="EMBL/GenBank/DDBJ databases">
        <title>Genome sequence of the basidiomycete white-rot fungus Phlebia centrifuga.</title>
        <authorList>
            <person name="Granchi Z."/>
            <person name="Peng M."/>
            <person name="de Vries R.P."/>
            <person name="Hilden K."/>
            <person name="Makela M.R."/>
            <person name="Grigoriev I."/>
            <person name="Riley R."/>
        </authorList>
    </citation>
    <scope>NUCLEOTIDE SEQUENCE [LARGE SCALE GENOMIC DNA]</scope>
    <source>
        <strain evidence="1 2">FBCC195</strain>
    </source>
</reference>
<proteinExistence type="predicted"/>
<organism evidence="1 2">
    <name type="scientific">Hermanssonia centrifuga</name>
    <dbReference type="NCBI Taxonomy" id="98765"/>
    <lineage>
        <taxon>Eukaryota</taxon>
        <taxon>Fungi</taxon>
        <taxon>Dikarya</taxon>
        <taxon>Basidiomycota</taxon>
        <taxon>Agaricomycotina</taxon>
        <taxon>Agaricomycetes</taxon>
        <taxon>Polyporales</taxon>
        <taxon>Meruliaceae</taxon>
        <taxon>Hermanssonia</taxon>
    </lineage>
</organism>
<name>A0A2R6R7F0_9APHY</name>